<dbReference type="Pfam" id="PF00924">
    <property type="entry name" value="MS_channel_2nd"/>
    <property type="match status" value="1"/>
</dbReference>
<dbReference type="InterPro" id="IPR023408">
    <property type="entry name" value="MscS_beta-dom_sf"/>
</dbReference>
<dbReference type="SUPFAM" id="SSF50182">
    <property type="entry name" value="Sm-like ribonucleoproteins"/>
    <property type="match status" value="1"/>
</dbReference>
<sequence>MFFLSSENTIAEEVADVVSDNVKFVGWDTIRNYLLDKTPLVMDFVLKLIIAVIVILVGIRIIKFVRKQVRKILEKTNLDEGLKQFLDHLFNVFLYFVLIMLVLGTFGITASSVIAIIGSVGLSIGLALQGTLSNFAGGVLILLLKPFVVGDYIKEDTNGNEGTVSEIQLFYTKLMTVDNKTVILPNGTLSNCSLTNYTNQDKRMIDLKVGISYQADLKTAKELMEKVMMEEPARLENEEMRVFVSELGESSVVIGIRAWVSTENYWEARWRVIEKIKYVLDENGIEIPYPQMDVTIREKKEEPL</sequence>
<evidence type="ECO:0000259" key="8">
    <source>
        <dbReference type="Pfam" id="PF00924"/>
    </source>
</evidence>
<dbReference type="InterPro" id="IPR010920">
    <property type="entry name" value="LSM_dom_sf"/>
</dbReference>
<evidence type="ECO:0000256" key="4">
    <source>
        <dbReference type="ARBA" id="ARBA00022692"/>
    </source>
</evidence>
<feature type="domain" description="Mechanosensitive ion channel transmembrane helices 2/3" evidence="10">
    <location>
        <begin position="89"/>
        <end position="129"/>
    </location>
</feature>
<comment type="caution">
    <text evidence="11">The sequence shown here is derived from an EMBL/GenBank/DDBJ whole genome shotgun (WGS) entry which is preliminary data.</text>
</comment>
<evidence type="ECO:0000256" key="2">
    <source>
        <dbReference type="ARBA" id="ARBA00008017"/>
    </source>
</evidence>
<dbReference type="Pfam" id="PF21088">
    <property type="entry name" value="MS_channel_1st"/>
    <property type="match status" value="1"/>
</dbReference>
<evidence type="ECO:0000259" key="10">
    <source>
        <dbReference type="Pfam" id="PF21088"/>
    </source>
</evidence>
<evidence type="ECO:0000256" key="5">
    <source>
        <dbReference type="ARBA" id="ARBA00022989"/>
    </source>
</evidence>
<dbReference type="InterPro" id="IPR049142">
    <property type="entry name" value="MS_channel_1st"/>
</dbReference>
<dbReference type="PANTHER" id="PTHR30221">
    <property type="entry name" value="SMALL-CONDUCTANCE MECHANOSENSITIVE CHANNEL"/>
    <property type="match status" value="1"/>
</dbReference>
<dbReference type="AlphaFoldDB" id="A0A9D2D542"/>
<comment type="subcellular location">
    <subcellularLocation>
        <location evidence="1">Cell membrane</location>
        <topology evidence="1">Multi-pass membrane protein</topology>
    </subcellularLocation>
</comment>
<feature type="transmembrane region" description="Helical" evidence="7">
    <location>
        <begin position="92"/>
        <end position="118"/>
    </location>
</feature>
<evidence type="ECO:0000256" key="7">
    <source>
        <dbReference type="SAM" id="Phobius"/>
    </source>
</evidence>
<reference evidence="11" key="2">
    <citation type="submission" date="2021-04" db="EMBL/GenBank/DDBJ databases">
        <authorList>
            <person name="Gilroy R."/>
        </authorList>
    </citation>
    <scope>NUCLEOTIDE SEQUENCE</scope>
    <source>
        <strain evidence="11">CHK192-9172</strain>
    </source>
</reference>
<feature type="transmembrane region" description="Helical" evidence="7">
    <location>
        <begin position="44"/>
        <end position="62"/>
    </location>
</feature>
<keyword evidence="5 7" id="KW-1133">Transmembrane helix</keyword>
<gene>
    <name evidence="11" type="ORF">IAA08_11840</name>
</gene>
<organism evidence="11 12">
    <name type="scientific">Candidatus Eubacterium avistercoris</name>
    <dbReference type="NCBI Taxonomy" id="2838567"/>
    <lineage>
        <taxon>Bacteria</taxon>
        <taxon>Bacillati</taxon>
        <taxon>Bacillota</taxon>
        <taxon>Clostridia</taxon>
        <taxon>Eubacteriales</taxon>
        <taxon>Eubacteriaceae</taxon>
        <taxon>Eubacterium</taxon>
    </lineage>
</organism>
<evidence type="ECO:0000256" key="1">
    <source>
        <dbReference type="ARBA" id="ARBA00004651"/>
    </source>
</evidence>
<reference evidence="11" key="1">
    <citation type="journal article" date="2021" name="PeerJ">
        <title>Extensive microbial diversity within the chicken gut microbiome revealed by metagenomics and culture.</title>
        <authorList>
            <person name="Gilroy R."/>
            <person name="Ravi A."/>
            <person name="Getino M."/>
            <person name="Pursley I."/>
            <person name="Horton D.L."/>
            <person name="Alikhan N.F."/>
            <person name="Baker D."/>
            <person name="Gharbi K."/>
            <person name="Hall N."/>
            <person name="Watson M."/>
            <person name="Adriaenssens E.M."/>
            <person name="Foster-Nyarko E."/>
            <person name="Jarju S."/>
            <person name="Secka A."/>
            <person name="Antonio M."/>
            <person name="Oren A."/>
            <person name="Chaudhuri R.R."/>
            <person name="La Ragione R."/>
            <person name="Hildebrand F."/>
            <person name="Pallen M.J."/>
        </authorList>
    </citation>
    <scope>NUCLEOTIDE SEQUENCE</scope>
    <source>
        <strain evidence="11">CHK192-9172</strain>
    </source>
</reference>
<dbReference type="Pfam" id="PF05552">
    <property type="entry name" value="MS_channel_1st_1"/>
    <property type="match status" value="1"/>
</dbReference>
<keyword evidence="3" id="KW-1003">Cell membrane</keyword>
<evidence type="ECO:0000313" key="12">
    <source>
        <dbReference type="Proteomes" id="UP000824024"/>
    </source>
</evidence>
<keyword evidence="4 7" id="KW-0812">Transmembrane</keyword>
<dbReference type="InterPro" id="IPR006686">
    <property type="entry name" value="MscS_channel_CS"/>
</dbReference>
<protein>
    <submittedName>
        <fullName evidence="11">Mechanosensitive ion channel</fullName>
    </submittedName>
</protein>
<dbReference type="Pfam" id="PF21082">
    <property type="entry name" value="MS_channel_3rd"/>
    <property type="match status" value="1"/>
</dbReference>
<evidence type="ECO:0000259" key="9">
    <source>
        <dbReference type="Pfam" id="PF21082"/>
    </source>
</evidence>
<dbReference type="InterPro" id="IPR006685">
    <property type="entry name" value="MscS_channel_2nd"/>
</dbReference>
<dbReference type="PANTHER" id="PTHR30221:SF1">
    <property type="entry name" value="SMALL-CONDUCTANCE MECHANOSENSITIVE CHANNEL"/>
    <property type="match status" value="1"/>
</dbReference>
<evidence type="ECO:0000256" key="3">
    <source>
        <dbReference type="ARBA" id="ARBA00022475"/>
    </source>
</evidence>
<comment type="similarity">
    <text evidence="2">Belongs to the MscS (TC 1.A.23) family.</text>
</comment>
<dbReference type="GO" id="GO:0005886">
    <property type="term" value="C:plasma membrane"/>
    <property type="evidence" value="ECO:0007669"/>
    <property type="project" value="UniProtKB-SubCell"/>
</dbReference>
<dbReference type="InterPro" id="IPR011014">
    <property type="entry name" value="MscS_channel_TM-2"/>
</dbReference>
<name>A0A9D2D542_9FIRM</name>
<dbReference type="PROSITE" id="PS01246">
    <property type="entry name" value="UPF0003"/>
    <property type="match status" value="1"/>
</dbReference>
<keyword evidence="6 7" id="KW-0472">Membrane</keyword>
<dbReference type="InterPro" id="IPR011066">
    <property type="entry name" value="MscS_channel_C_sf"/>
</dbReference>
<evidence type="ECO:0000256" key="6">
    <source>
        <dbReference type="ARBA" id="ARBA00023136"/>
    </source>
</evidence>
<dbReference type="InterPro" id="IPR049278">
    <property type="entry name" value="MS_channel_C"/>
</dbReference>
<dbReference type="Gene3D" id="1.10.287.1260">
    <property type="match status" value="1"/>
</dbReference>
<dbReference type="Gene3D" id="2.30.30.60">
    <property type="match status" value="1"/>
</dbReference>
<feature type="domain" description="Mechanosensitive ion channel MscS" evidence="8">
    <location>
        <begin position="131"/>
        <end position="198"/>
    </location>
</feature>
<proteinExistence type="inferred from homology"/>
<feature type="domain" description="Mechanosensitive ion channel MscS C-terminal" evidence="9">
    <location>
        <begin position="206"/>
        <end position="287"/>
    </location>
</feature>
<dbReference type="SUPFAM" id="SSF82689">
    <property type="entry name" value="Mechanosensitive channel protein MscS (YggB), C-terminal domain"/>
    <property type="match status" value="1"/>
</dbReference>
<dbReference type="InterPro" id="IPR045275">
    <property type="entry name" value="MscS_archaea/bacteria_type"/>
</dbReference>
<dbReference type="InterPro" id="IPR008910">
    <property type="entry name" value="MSC_TM_helix"/>
</dbReference>
<accession>A0A9D2D542</accession>
<evidence type="ECO:0000313" key="11">
    <source>
        <dbReference type="EMBL" id="HIZ08610.1"/>
    </source>
</evidence>
<feature type="transmembrane region" description="Helical" evidence="7">
    <location>
        <begin position="124"/>
        <end position="144"/>
    </location>
</feature>
<dbReference type="Gene3D" id="3.30.70.100">
    <property type="match status" value="1"/>
</dbReference>
<dbReference type="EMBL" id="DXCH01000316">
    <property type="protein sequence ID" value="HIZ08610.1"/>
    <property type="molecule type" value="Genomic_DNA"/>
</dbReference>
<dbReference type="Proteomes" id="UP000824024">
    <property type="component" value="Unassembled WGS sequence"/>
</dbReference>
<dbReference type="SUPFAM" id="SSF82861">
    <property type="entry name" value="Mechanosensitive channel protein MscS (YggB), transmembrane region"/>
    <property type="match status" value="1"/>
</dbReference>
<dbReference type="GO" id="GO:0008381">
    <property type="term" value="F:mechanosensitive monoatomic ion channel activity"/>
    <property type="evidence" value="ECO:0007669"/>
    <property type="project" value="InterPro"/>
</dbReference>